<dbReference type="Proteomes" id="UP000031036">
    <property type="component" value="Unassembled WGS sequence"/>
</dbReference>
<dbReference type="PANTHER" id="PTHR12558">
    <property type="entry name" value="CELL DIVISION CYCLE 16,23,27"/>
    <property type="match status" value="1"/>
</dbReference>
<dbReference type="Pfam" id="PF04049">
    <property type="entry name" value="ANAPC8"/>
    <property type="match status" value="1"/>
</dbReference>
<feature type="repeat" description="TPR" evidence="7">
    <location>
        <begin position="339"/>
        <end position="372"/>
    </location>
</feature>
<feature type="domain" description="Cdc23" evidence="8">
    <location>
        <begin position="16"/>
        <end position="256"/>
    </location>
</feature>
<keyword evidence="5 7" id="KW-0802">TPR repeat</keyword>
<evidence type="ECO:0000256" key="3">
    <source>
        <dbReference type="ARBA" id="ARBA00022776"/>
    </source>
</evidence>
<evidence type="ECO:0000256" key="4">
    <source>
        <dbReference type="ARBA" id="ARBA00022786"/>
    </source>
</evidence>
<dbReference type="SMART" id="SM00028">
    <property type="entry name" value="TPR"/>
    <property type="match status" value="8"/>
</dbReference>
<dbReference type="GO" id="GO:0045842">
    <property type="term" value="P:positive regulation of mitotic metaphase/anaphase transition"/>
    <property type="evidence" value="ECO:0007669"/>
    <property type="project" value="TreeGrafter"/>
</dbReference>
<evidence type="ECO:0000313" key="10">
    <source>
        <dbReference type="Proteomes" id="UP000031036"/>
    </source>
</evidence>
<dbReference type="InterPro" id="IPR019734">
    <property type="entry name" value="TPR_rpt"/>
</dbReference>
<organism evidence="9 10">
    <name type="scientific">Toxocara canis</name>
    <name type="common">Canine roundworm</name>
    <dbReference type="NCBI Taxonomy" id="6265"/>
    <lineage>
        <taxon>Eukaryota</taxon>
        <taxon>Metazoa</taxon>
        <taxon>Ecdysozoa</taxon>
        <taxon>Nematoda</taxon>
        <taxon>Chromadorea</taxon>
        <taxon>Rhabditida</taxon>
        <taxon>Spirurina</taxon>
        <taxon>Ascaridomorpha</taxon>
        <taxon>Ascaridoidea</taxon>
        <taxon>Toxocaridae</taxon>
        <taxon>Toxocara</taxon>
    </lineage>
</organism>
<gene>
    <name evidence="9" type="primary">CDC23</name>
    <name evidence="9" type="ORF">Tcan_03594</name>
</gene>
<keyword evidence="6" id="KW-0131">Cell cycle</keyword>
<dbReference type="GO" id="GO:0031145">
    <property type="term" value="P:anaphase-promoting complex-dependent catabolic process"/>
    <property type="evidence" value="ECO:0007669"/>
    <property type="project" value="TreeGrafter"/>
</dbReference>
<evidence type="ECO:0000256" key="6">
    <source>
        <dbReference type="ARBA" id="ARBA00023306"/>
    </source>
</evidence>
<evidence type="ECO:0000256" key="5">
    <source>
        <dbReference type="ARBA" id="ARBA00022803"/>
    </source>
</evidence>
<comment type="caution">
    <text evidence="9">The sequence shown here is derived from an EMBL/GenBank/DDBJ whole genome shotgun (WGS) entry which is preliminary data.</text>
</comment>
<evidence type="ECO:0000256" key="1">
    <source>
        <dbReference type="ARBA" id="ARBA00022618"/>
    </source>
</evidence>
<dbReference type="GO" id="GO:0005680">
    <property type="term" value="C:anaphase-promoting complex"/>
    <property type="evidence" value="ECO:0007669"/>
    <property type="project" value="InterPro"/>
</dbReference>
<dbReference type="AlphaFoldDB" id="A0A0B2V9M1"/>
<keyword evidence="1 9" id="KW-0132">Cell division</keyword>
<dbReference type="Pfam" id="PF13432">
    <property type="entry name" value="TPR_16"/>
    <property type="match status" value="1"/>
</dbReference>
<evidence type="ECO:0000313" key="9">
    <source>
        <dbReference type="EMBL" id="KHN78208.1"/>
    </source>
</evidence>
<keyword evidence="4" id="KW-0833">Ubl conjugation pathway</keyword>
<dbReference type="SUPFAM" id="SSF48452">
    <property type="entry name" value="TPR-like"/>
    <property type="match status" value="2"/>
</dbReference>
<keyword evidence="2" id="KW-0677">Repeat</keyword>
<evidence type="ECO:0000259" key="8">
    <source>
        <dbReference type="Pfam" id="PF04049"/>
    </source>
</evidence>
<keyword evidence="3" id="KW-0498">Mitosis</keyword>
<dbReference type="STRING" id="6265.A0A0B2V9M1"/>
<dbReference type="Pfam" id="PF13181">
    <property type="entry name" value="TPR_8"/>
    <property type="match status" value="2"/>
</dbReference>
<keyword evidence="10" id="KW-1185">Reference proteome</keyword>
<dbReference type="InterPro" id="IPR007192">
    <property type="entry name" value="APC8"/>
</dbReference>
<evidence type="ECO:0000256" key="2">
    <source>
        <dbReference type="ARBA" id="ARBA00022737"/>
    </source>
</evidence>
<dbReference type="EMBL" id="JPKZ01002147">
    <property type="protein sequence ID" value="KHN78208.1"/>
    <property type="molecule type" value="Genomic_DNA"/>
</dbReference>
<dbReference type="GO" id="GO:0016567">
    <property type="term" value="P:protein ubiquitination"/>
    <property type="evidence" value="ECO:0007669"/>
    <property type="project" value="TreeGrafter"/>
</dbReference>
<reference evidence="9 10" key="1">
    <citation type="submission" date="2014-11" db="EMBL/GenBank/DDBJ databases">
        <title>Genetic blueprint of the zoonotic pathogen Toxocara canis.</title>
        <authorList>
            <person name="Zhu X.-Q."/>
            <person name="Korhonen P.K."/>
            <person name="Cai H."/>
            <person name="Young N.D."/>
            <person name="Nejsum P."/>
            <person name="von Samson-Himmelstjerna G."/>
            <person name="Boag P.R."/>
            <person name="Tan P."/>
            <person name="Li Q."/>
            <person name="Min J."/>
            <person name="Yang Y."/>
            <person name="Wang X."/>
            <person name="Fang X."/>
            <person name="Hall R.S."/>
            <person name="Hofmann A."/>
            <person name="Sternberg P.W."/>
            <person name="Jex A.R."/>
            <person name="Gasser R.B."/>
        </authorList>
    </citation>
    <scope>NUCLEOTIDE SEQUENCE [LARGE SCALE GENOMIC DNA]</scope>
    <source>
        <strain evidence="9">PN_DK_2014</strain>
    </source>
</reference>
<dbReference type="PANTHER" id="PTHR12558:SF10">
    <property type="entry name" value="CELL DIVISION CYCLE PROTEIN 23 HOMOLOG"/>
    <property type="match status" value="1"/>
</dbReference>
<proteinExistence type="predicted"/>
<dbReference type="GO" id="GO:0051301">
    <property type="term" value="P:cell division"/>
    <property type="evidence" value="ECO:0007669"/>
    <property type="project" value="UniProtKB-KW"/>
</dbReference>
<dbReference type="InterPro" id="IPR011990">
    <property type="entry name" value="TPR-like_helical_dom_sf"/>
</dbReference>
<evidence type="ECO:0000256" key="7">
    <source>
        <dbReference type="PROSITE-ProRule" id="PRU00339"/>
    </source>
</evidence>
<dbReference type="OrthoDB" id="10262026at2759"/>
<name>A0A0B2V9M1_TOXCA</name>
<feature type="repeat" description="TPR" evidence="7">
    <location>
        <begin position="428"/>
        <end position="461"/>
    </location>
</feature>
<dbReference type="Gene3D" id="1.25.40.10">
    <property type="entry name" value="Tetratricopeptide repeat domain"/>
    <property type="match status" value="3"/>
</dbReference>
<dbReference type="PROSITE" id="PS50005">
    <property type="entry name" value="TPR"/>
    <property type="match status" value="2"/>
</dbReference>
<protein>
    <submittedName>
        <fullName evidence="9">Cell division cycle protein 23-like protein</fullName>
    </submittedName>
</protein>
<accession>A0A0B2V9M1</accession>
<sequence length="688" mass="79170">MSFSGVSILRDLHWLLAECERRCIFSAVKWASEFIFYAPEEWHNAYMLKEDTSNAMDSSTRTTDVINRANFGRSLMINGEFYRAAFFLERIKDESPYDRFMFYWARYLAYEKNRLENEAEAIDRRNEYDNSEMDALHAELCALGTREPKCFDTFLFYVLGKVRLSLRLINKAEEAFVASVLANRAFWPSWQELVHLVANPDKADAEEYADPEHWMYRFFKADVLFRFHLHKTALEEYEKIGESGFGDMPHLINQAAAALNYMQEHDLALEMFDKARKQDPYRIEQLHLHSDSLFVRGLRSELATLTHSFYKTHKFSWEGLRSELATLTHSFYKTHKFSWEVCCAVANYYSLRGDHEKSVVFLQRSLKLNPNNSSVWTLIGHEFMEQKNNSAACLAYRKAVPNYYSLRGDHEKSVVFLQRSLKLNPNNSSVWTLIGHEFMEQKNNSAACLAYRKAVQSDPNDYRGWYGLGQLYDILKMPSYSLYYYQQAHKCKSDDSRMLVALGEVYTRLNRVSDAQKCLLKAFKVGDVEGTALMLLGKLFEKGKEDGQAAAVYEKYLETYCDDLMNDLDNTAHCCCFLAKYHLSKGDFSAAGSFAQRCLQYESSKEEGRSVLRQINQAHSHLTTEQAGPIVTSTPADQGNDYGMQTTDATPITPILPQLNVSSSLVYRTSNEGEAEMAISSDEDSEGY</sequence>
<dbReference type="OMA" id="HEFMEQK"/>